<keyword evidence="2" id="KW-1185">Reference proteome</keyword>
<dbReference type="EMBL" id="KN834803">
    <property type="protein sequence ID" value="KIK55796.1"/>
    <property type="molecule type" value="Genomic_DNA"/>
</dbReference>
<evidence type="ECO:0000313" key="2">
    <source>
        <dbReference type="Proteomes" id="UP000053593"/>
    </source>
</evidence>
<protein>
    <submittedName>
        <fullName evidence="1">Uncharacterized protein</fullName>
    </submittedName>
</protein>
<organism evidence="1 2">
    <name type="scientific">Collybiopsis luxurians FD-317 M1</name>
    <dbReference type="NCBI Taxonomy" id="944289"/>
    <lineage>
        <taxon>Eukaryota</taxon>
        <taxon>Fungi</taxon>
        <taxon>Dikarya</taxon>
        <taxon>Basidiomycota</taxon>
        <taxon>Agaricomycotina</taxon>
        <taxon>Agaricomycetes</taxon>
        <taxon>Agaricomycetidae</taxon>
        <taxon>Agaricales</taxon>
        <taxon>Marasmiineae</taxon>
        <taxon>Omphalotaceae</taxon>
        <taxon>Collybiopsis</taxon>
        <taxon>Collybiopsis luxurians</taxon>
    </lineage>
</organism>
<dbReference type="OrthoDB" id="2865209at2759"/>
<reference evidence="1 2" key="1">
    <citation type="submission" date="2014-04" db="EMBL/GenBank/DDBJ databases">
        <title>Evolutionary Origins and Diversification of the Mycorrhizal Mutualists.</title>
        <authorList>
            <consortium name="DOE Joint Genome Institute"/>
            <consortium name="Mycorrhizal Genomics Consortium"/>
            <person name="Kohler A."/>
            <person name="Kuo A."/>
            <person name="Nagy L.G."/>
            <person name="Floudas D."/>
            <person name="Copeland A."/>
            <person name="Barry K.W."/>
            <person name="Cichocki N."/>
            <person name="Veneault-Fourrey C."/>
            <person name="LaButti K."/>
            <person name="Lindquist E.A."/>
            <person name="Lipzen A."/>
            <person name="Lundell T."/>
            <person name="Morin E."/>
            <person name="Murat C."/>
            <person name="Riley R."/>
            <person name="Ohm R."/>
            <person name="Sun H."/>
            <person name="Tunlid A."/>
            <person name="Henrissat B."/>
            <person name="Grigoriev I.V."/>
            <person name="Hibbett D.S."/>
            <person name="Martin F."/>
        </authorList>
    </citation>
    <scope>NUCLEOTIDE SEQUENCE [LARGE SCALE GENOMIC DNA]</scope>
    <source>
        <strain evidence="1 2">FD-317 M1</strain>
    </source>
</reference>
<evidence type="ECO:0000313" key="1">
    <source>
        <dbReference type="EMBL" id="KIK55796.1"/>
    </source>
</evidence>
<proteinExistence type="predicted"/>
<dbReference type="HOGENOM" id="CLU_169810_0_0_1"/>
<accession>A0A0D0BLV8</accession>
<gene>
    <name evidence="1" type="ORF">GYMLUDRAFT_248389</name>
</gene>
<name>A0A0D0BLV8_9AGAR</name>
<dbReference type="AlphaFoldDB" id="A0A0D0BLV8"/>
<dbReference type="Proteomes" id="UP000053593">
    <property type="component" value="Unassembled WGS sequence"/>
</dbReference>
<sequence>MSAGNIIQLVISNHGSFDASLFVIAGPMDTAYALSPPVKAGDVNVVLDLTRVRGLTSGDEFTVRVISGQGDQANNGTILTYTRNTTDAGHYTVTGTAVAPGLSFQGIHPI</sequence>